<keyword evidence="3" id="KW-1185">Reference proteome</keyword>
<comment type="caution">
    <text evidence="2">The sequence shown here is derived from an EMBL/GenBank/DDBJ whole genome shotgun (WGS) entry which is preliminary data.</text>
</comment>
<dbReference type="EMBL" id="WMIF01000003">
    <property type="protein sequence ID" value="MTH33734.1"/>
    <property type="molecule type" value="Genomic_DNA"/>
</dbReference>
<dbReference type="Pfam" id="PF13508">
    <property type="entry name" value="Acetyltransf_7"/>
    <property type="match status" value="1"/>
</dbReference>
<accession>A0A844H2E7</accession>
<gene>
    <name evidence="2" type="ORF">GL279_03900</name>
</gene>
<feature type="domain" description="N-acetyltransferase" evidence="1">
    <location>
        <begin position="55"/>
        <end position="198"/>
    </location>
</feature>
<organism evidence="2 3">
    <name type="scientific">Paracoccus limosus</name>
    <dbReference type="NCBI Taxonomy" id="913252"/>
    <lineage>
        <taxon>Bacteria</taxon>
        <taxon>Pseudomonadati</taxon>
        <taxon>Pseudomonadota</taxon>
        <taxon>Alphaproteobacteria</taxon>
        <taxon>Rhodobacterales</taxon>
        <taxon>Paracoccaceae</taxon>
        <taxon>Paracoccus</taxon>
    </lineage>
</organism>
<dbReference type="Gene3D" id="3.40.630.30">
    <property type="match status" value="1"/>
</dbReference>
<reference evidence="2 3" key="1">
    <citation type="submission" date="2019-11" db="EMBL/GenBank/DDBJ databases">
        <authorList>
            <person name="Dong K."/>
        </authorList>
    </citation>
    <scope>NUCLEOTIDE SEQUENCE [LARGE SCALE GENOMIC DNA]</scope>
    <source>
        <strain evidence="2 3">JCM 17370</strain>
    </source>
</reference>
<dbReference type="InterPro" id="IPR016181">
    <property type="entry name" value="Acyl_CoA_acyltransferase"/>
</dbReference>
<evidence type="ECO:0000313" key="2">
    <source>
        <dbReference type="EMBL" id="MTH33734.1"/>
    </source>
</evidence>
<dbReference type="CDD" id="cd04301">
    <property type="entry name" value="NAT_SF"/>
    <property type="match status" value="1"/>
</dbReference>
<dbReference type="AlphaFoldDB" id="A0A844H2E7"/>
<protein>
    <submittedName>
        <fullName evidence="2">GNAT family N-acetyltransferase</fullName>
    </submittedName>
</protein>
<evidence type="ECO:0000259" key="1">
    <source>
        <dbReference type="PROSITE" id="PS51186"/>
    </source>
</evidence>
<name>A0A844H2E7_9RHOB</name>
<dbReference type="Proteomes" id="UP000442533">
    <property type="component" value="Unassembled WGS sequence"/>
</dbReference>
<dbReference type="OrthoDB" id="7585366at2"/>
<dbReference type="PROSITE" id="PS51186">
    <property type="entry name" value="GNAT"/>
    <property type="match status" value="1"/>
</dbReference>
<sequence>MRVMLGSGLADRAIAETRKLGHVKPNRSVQTCVVKRRDKPCLRLIVPDMTSKCRFHLRPARADEFDFVAEIYIAAMRPLMQQLDAWDEPMRRAAIRRSYKAADSRIISRDGADIGWIQVTERDADYNLAQIQILEEYCGLGIGSEIINALLDRAADEGKTVSLSAVRVNRAIGLYQRMGFRVIDPEASPIIDMVWTPASQ</sequence>
<proteinExistence type="predicted"/>
<dbReference type="GO" id="GO:0016747">
    <property type="term" value="F:acyltransferase activity, transferring groups other than amino-acyl groups"/>
    <property type="evidence" value="ECO:0007669"/>
    <property type="project" value="InterPro"/>
</dbReference>
<keyword evidence="2" id="KW-0808">Transferase</keyword>
<dbReference type="InterPro" id="IPR000182">
    <property type="entry name" value="GNAT_dom"/>
</dbReference>
<evidence type="ECO:0000313" key="3">
    <source>
        <dbReference type="Proteomes" id="UP000442533"/>
    </source>
</evidence>
<dbReference type="SUPFAM" id="SSF55729">
    <property type="entry name" value="Acyl-CoA N-acyltransferases (Nat)"/>
    <property type="match status" value="1"/>
</dbReference>